<feature type="signal peptide" evidence="1">
    <location>
        <begin position="1"/>
        <end position="20"/>
    </location>
</feature>
<keyword evidence="3" id="KW-1185">Reference proteome</keyword>
<dbReference type="EMBL" id="QFWX01000003">
    <property type="protein sequence ID" value="PXX91569.1"/>
    <property type="molecule type" value="Genomic_DNA"/>
</dbReference>
<feature type="chain" id="PRO_5015865080" evidence="1">
    <location>
        <begin position="21"/>
        <end position="112"/>
    </location>
</feature>
<name>A0A2V3ZLD2_9GAMM</name>
<gene>
    <name evidence="2" type="ORF">DIT71_06685</name>
</gene>
<keyword evidence="1" id="KW-0732">Signal</keyword>
<evidence type="ECO:0000313" key="3">
    <source>
        <dbReference type="Proteomes" id="UP000253987"/>
    </source>
</evidence>
<reference evidence="2 3" key="2">
    <citation type="submission" date="2018-06" db="EMBL/GenBank/DDBJ databases">
        <title>Marinobactersediminissp. nov, a moderately halophilic bacterium isolated from marine solar saltern.</title>
        <authorList>
            <person name="Zhang Y."/>
        </authorList>
    </citation>
    <scope>NUCLEOTIDE SEQUENCE [LARGE SCALE GENOMIC DNA]</scope>
    <source>
        <strain evidence="2 3">F01</strain>
    </source>
</reference>
<organism evidence="2 3">
    <name type="scientific">Marinobacter vulgaris</name>
    <dbReference type="NCBI Taxonomy" id="1928331"/>
    <lineage>
        <taxon>Bacteria</taxon>
        <taxon>Pseudomonadati</taxon>
        <taxon>Pseudomonadota</taxon>
        <taxon>Gammaproteobacteria</taxon>
        <taxon>Pseudomonadales</taxon>
        <taxon>Marinobacteraceae</taxon>
        <taxon>Marinobacter</taxon>
    </lineage>
</organism>
<dbReference type="RefSeq" id="WP_114612450.1">
    <property type="nucleotide sequence ID" value="NZ_QFWX01000003.1"/>
</dbReference>
<dbReference type="Proteomes" id="UP000253987">
    <property type="component" value="Unassembled WGS sequence"/>
</dbReference>
<dbReference type="AlphaFoldDB" id="A0A2V3ZLD2"/>
<sequence length="112" mass="12711">MKKTLLVSVFLSLFSLNGWAQEVDYDKRNLHIFCASHLAILGDLLIEKGDDYKALVFLSDKHGDEARKMGATDEHFSDVASYLKTVRNNNKGKWDRLTSRSRDVCFPSSRTG</sequence>
<reference evidence="3" key="1">
    <citation type="submission" date="2018-05" db="EMBL/GenBank/DDBJ databases">
        <authorList>
            <person name="Lu D."/>
        </authorList>
    </citation>
    <scope>NUCLEOTIDE SEQUENCE [LARGE SCALE GENOMIC DNA]</scope>
    <source>
        <strain evidence="3">F01</strain>
    </source>
</reference>
<comment type="caution">
    <text evidence="2">The sequence shown here is derived from an EMBL/GenBank/DDBJ whole genome shotgun (WGS) entry which is preliminary data.</text>
</comment>
<proteinExistence type="predicted"/>
<evidence type="ECO:0000256" key="1">
    <source>
        <dbReference type="SAM" id="SignalP"/>
    </source>
</evidence>
<accession>A0A2V3ZLD2</accession>
<protein>
    <submittedName>
        <fullName evidence="2">Uncharacterized protein</fullName>
    </submittedName>
</protein>
<dbReference type="OrthoDB" id="6368465at2"/>
<evidence type="ECO:0000313" key="2">
    <source>
        <dbReference type="EMBL" id="PXX91569.1"/>
    </source>
</evidence>